<keyword evidence="1" id="KW-0472">Membrane</keyword>
<feature type="transmembrane region" description="Helical" evidence="1">
    <location>
        <begin position="14"/>
        <end position="32"/>
    </location>
</feature>
<dbReference type="EMBL" id="JACHLI010000018">
    <property type="protein sequence ID" value="MBB4865355.1"/>
    <property type="molecule type" value="Genomic_DNA"/>
</dbReference>
<proteinExistence type="predicted"/>
<keyword evidence="1" id="KW-0812">Transmembrane</keyword>
<organism evidence="2 3">
    <name type="scientific">Pseudomonas nitroreducens</name>
    <dbReference type="NCBI Taxonomy" id="46680"/>
    <lineage>
        <taxon>Bacteria</taxon>
        <taxon>Pseudomonadati</taxon>
        <taxon>Pseudomonadota</taxon>
        <taxon>Gammaproteobacteria</taxon>
        <taxon>Pseudomonadales</taxon>
        <taxon>Pseudomonadaceae</taxon>
        <taxon>Pseudomonas</taxon>
    </lineage>
</organism>
<reference evidence="2 3" key="1">
    <citation type="submission" date="2020-08" db="EMBL/GenBank/DDBJ databases">
        <title>Functional genomics of gut bacteria from endangered species of beetles.</title>
        <authorList>
            <person name="Carlos-Shanley C."/>
        </authorList>
    </citation>
    <scope>NUCLEOTIDE SEQUENCE [LARGE SCALE GENOMIC DNA]</scope>
    <source>
        <strain evidence="2 3">S00179</strain>
    </source>
</reference>
<accession>A0A7W7P3A0</accession>
<gene>
    <name evidence="2" type="ORF">HNP46_004236</name>
</gene>
<evidence type="ECO:0000313" key="3">
    <source>
        <dbReference type="Proteomes" id="UP000566995"/>
    </source>
</evidence>
<protein>
    <submittedName>
        <fullName evidence="2">Uncharacterized protein</fullName>
    </submittedName>
</protein>
<dbReference type="Proteomes" id="UP000566995">
    <property type="component" value="Unassembled WGS sequence"/>
</dbReference>
<dbReference type="AlphaFoldDB" id="A0A7W7P3A0"/>
<name>A0A7W7P3A0_PSENT</name>
<evidence type="ECO:0000256" key="1">
    <source>
        <dbReference type="SAM" id="Phobius"/>
    </source>
</evidence>
<dbReference type="RefSeq" id="WP_184592749.1">
    <property type="nucleotide sequence ID" value="NZ_JACHLI010000018.1"/>
</dbReference>
<comment type="caution">
    <text evidence="2">The sequence shown here is derived from an EMBL/GenBank/DDBJ whole genome shotgun (WGS) entry which is preliminary data.</text>
</comment>
<evidence type="ECO:0000313" key="2">
    <source>
        <dbReference type="EMBL" id="MBB4865355.1"/>
    </source>
</evidence>
<sequence>MGAADELVEMLRDAAYAAGLAVVGFFDGIFLVRRPGSDPFRWEPQHDSGQALELATDLKMQLGQNGSVAVASYLCVGEPLRVVNVPHGDDKYQASRMAVLKLAALMGRHRNETSHAHNL</sequence>
<keyword evidence="1" id="KW-1133">Transmembrane helix</keyword>